<organism evidence="2 3">
    <name type="scientific">Corallococcus exiguus</name>
    <dbReference type="NCBI Taxonomy" id="83462"/>
    <lineage>
        <taxon>Bacteria</taxon>
        <taxon>Pseudomonadati</taxon>
        <taxon>Myxococcota</taxon>
        <taxon>Myxococcia</taxon>
        <taxon>Myxococcales</taxon>
        <taxon>Cystobacterineae</taxon>
        <taxon>Myxococcaceae</taxon>
        <taxon>Corallococcus</taxon>
    </lineage>
</organism>
<keyword evidence="1" id="KW-0732">Signal</keyword>
<keyword evidence="3" id="KW-1185">Reference proteome</keyword>
<evidence type="ECO:0000256" key="1">
    <source>
        <dbReference type="SAM" id="SignalP"/>
    </source>
</evidence>
<evidence type="ECO:0000313" key="3">
    <source>
        <dbReference type="Proteomes" id="UP000537825"/>
    </source>
</evidence>
<evidence type="ECO:0008006" key="4">
    <source>
        <dbReference type="Google" id="ProtNLM"/>
    </source>
</evidence>
<name>A0A7X5BXE2_9BACT</name>
<feature type="chain" id="PRO_5030559322" description="Lipoprotein" evidence="1">
    <location>
        <begin position="22"/>
        <end position="168"/>
    </location>
</feature>
<dbReference type="Proteomes" id="UP000537825">
    <property type="component" value="Unassembled WGS sequence"/>
</dbReference>
<dbReference type="AlphaFoldDB" id="A0A7X5BXE2"/>
<dbReference type="RefSeq" id="WP_139918194.1">
    <property type="nucleotide sequence ID" value="NZ_CBCSLE010000031.1"/>
</dbReference>
<reference evidence="2 3" key="1">
    <citation type="submission" date="2020-01" db="EMBL/GenBank/DDBJ databases">
        <title>The draft genome sequence of Corallococcus exiguus DSM 14696.</title>
        <authorList>
            <person name="Zhang X."/>
            <person name="Zhu H."/>
        </authorList>
    </citation>
    <scope>NUCLEOTIDE SEQUENCE [LARGE SCALE GENOMIC DNA]</scope>
    <source>
        <strain evidence="2 3">DSM 14696</strain>
    </source>
</reference>
<protein>
    <recommendedName>
        <fullName evidence="4">Lipoprotein</fullName>
    </recommendedName>
</protein>
<feature type="signal peptide" evidence="1">
    <location>
        <begin position="1"/>
        <end position="21"/>
    </location>
</feature>
<gene>
    <name evidence="2" type="ORF">GTZ93_30885</name>
</gene>
<accession>A0A7X5BXE2</accession>
<proteinExistence type="predicted"/>
<dbReference type="PROSITE" id="PS51257">
    <property type="entry name" value="PROKAR_LIPOPROTEIN"/>
    <property type="match status" value="1"/>
</dbReference>
<dbReference type="EMBL" id="JAAAPK010000009">
    <property type="protein sequence ID" value="NBC44222.1"/>
    <property type="molecule type" value="Genomic_DNA"/>
</dbReference>
<evidence type="ECO:0000313" key="2">
    <source>
        <dbReference type="EMBL" id="NBC44222.1"/>
    </source>
</evidence>
<sequence length="168" mass="18120">MPKKSVAAVECASLSLVAALAAGCPGAQIRPESFTCPAGAEEAMREQLHWGGSEVLSLKLDDRQSEWDEVWFTAGAEVVGVVPKGISSDRQKAVAPPGTRFYGKAYYLSDKMGRADGPALVIRYDRVKLPGQDDYPVCVVHEGTVLAFKDGRVKALNRGVGFPVDRWP</sequence>
<comment type="caution">
    <text evidence="2">The sequence shown here is derived from an EMBL/GenBank/DDBJ whole genome shotgun (WGS) entry which is preliminary data.</text>
</comment>